<name>A0ABP9F4R1_9GAMM</name>
<keyword evidence="1" id="KW-0812">Transmembrane</keyword>
<dbReference type="Pfam" id="PF21001">
    <property type="entry name" value="YqiJ_N"/>
    <property type="match status" value="1"/>
</dbReference>
<feature type="transmembrane region" description="Helical" evidence="1">
    <location>
        <begin position="104"/>
        <end position="123"/>
    </location>
</feature>
<keyword evidence="1" id="KW-0472">Membrane</keyword>
<evidence type="ECO:0000313" key="4">
    <source>
        <dbReference type="EMBL" id="GAA4892888.1"/>
    </source>
</evidence>
<evidence type="ECO:0000256" key="1">
    <source>
        <dbReference type="SAM" id="Phobius"/>
    </source>
</evidence>
<dbReference type="EMBL" id="BAABJZ010000089">
    <property type="protein sequence ID" value="GAA4892888.1"/>
    <property type="molecule type" value="Genomic_DNA"/>
</dbReference>
<reference evidence="5" key="1">
    <citation type="journal article" date="2019" name="Int. J. Syst. Evol. Microbiol.">
        <title>The Global Catalogue of Microorganisms (GCM) 10K type strain sequencing project: providing services to taxonomists for standard genome sequencing and annotation.</title>
        <authorList>
            <consortium name="The Broad Institute Genomics Platform"/>
            <consortium name="The Broad Institute Genome Sequencing Center for Infectious Disease"/>
            <person name="Wu L."/>
            <person name="Ma J."/>
        </authorList>
    </citation>
    <scope>NUCLEOTIDE SEQUENCE [LARGE SCALE GENOMIC DNA]</scope>
    <source>
        <strain evidence="5">JCM 18401</strain>
    </source>
</reference>
<sequence length="220" mass="23780">MLEFLFAEQNTPFIVALSLMGLIALFEGVASVLGFGISSAIDALLPEIDLAPDGLEVSGGVLTSVLGWLMIGKVPVLMILVLFLTLFGICGYILQYSLWQLTGWLAPGSLVAIPATLASLPLLRAANKQIARVFINDRSEAISLEQLIGSVGVITVGIAEVRSPAQARVKDKFGTQHYIMIEPDNEQWAFHQGESVLLTEFDGQNFKGIPPKSNHLQSME</sequence>
<dbReference type="InterPro" id="IPR010840">
    <property type="entry name" value="YqiJ_OB"/>
</dbReference>
<feature type="domain" description="Inner membrane protein YqiJ OB-fold" evidence="2">
    <location>
        <begin position="147"/>
        <end position="209"/>
    </location>
</feature>
<evidence type="ECO:0008006" key="6">
    <source>
        <dbReference type="Google" id="ProtNLM"/>
    </source>
</evidence>
<proteinExistence type="predicted"/>
<feature type="transmembrane region" description="Helical" evidence="1">
    <location>
        <begin position="12"/>
        <end position="35"/>
    </location>
</feature>
<keyword evidence="1" id="KW-1133">Transmembrane helix</keyword>
<accession>A0ABP9F4R1</accession>
<evidence type="ECO:0000313" key="5">
    <source>
        <dbReference type="Proteomes" id="UP001499988"/>
    </source>
</evidence>
<dbReference type="Proteomes" id="UP001499988">
    <property type="component" value="Unassembled WGS sequence"/>
</dbReference>
<feature type="domain" description="Inner membrane protein YqiJ N-terminal" evidence="3">
    <location>
        <begin position="10"/>
        <end position="124"/>
    </location>
</feature>
<evidence type="ECO:0000259" key="3">
    <source>
        <dbReference type="Pfam" id="PF21001"/>
    </source>
</evidence>
<keyword evidence="5" id="KW-1185">Reference proteome</keyword>
<protein>
    <recommendedName>
        <fullName evidence="6">DUF1449 family protein</fullName>
    </recommendedName>
</protein>
<dbReference type="RefSeq" id="WP_345336011.1">
    <property type="nucleotide sequence ID" value="NZ_BAABJZ010000089.1"/>
</dbReference>
<organism evidence="4 5">
    <name type="scientific">Ferrimonas pelagia</name>
    <dbReference type="NCBI Taxonomy" id="1177826"/>
    <lineage>
        <taxon>Bacteria</taxon>
        <taxon>Pseudomonadati</taxon>
        <taxon>Pseudomonadota</taxon>
        <taxon>Gammaproteobacteria</taxon>
        <taxon>Alteromonadales</taxon>
        <taxon>Ferrimonadaceae</taxon>
        <taxon>Ferrimonas</taxon>
    </lineage>
</organism>
<comment type="caution">
    <text evidence="4">The sequence shown here is derived from an EMBL/GenBank/DDBJ whole genome shotgun (WGS) entry which is preliminary data.</text>
</comment>
<dbReference type="Pfam" id="PF07290">
    <property type="entry name" value="YqiJ_OB"/>
    <property type="match status" value="1"/>
</dbReference>
<dbReference type="InterPro" id="IPR048376">
    <property type="entry name" value="YqiJ_N"/>
</dbReference>
<evidence type="ECO:0000259" key="2">
    <source>
        <dbReference type="Pfam" id="PF07290"/>
    </source>
</evidence>
<gene>
    <name evidence="4" type="ORF">GCM10023333_27680</name>
</gene>
<feature type="transmembrane region" description="Helical" evidence="1">
    <location>
        <begin position="76"/>
        <end position="98"/>
    </location>
</feature>